<organism evidence="2">
    <name type="scientific">Kwoniella dejecticola CBS 10117</name>
    <dbReference type="NCBI Taxonomy" id="1296121"/>
    <lineage>
        <taxon>Eukaryota</taxon>
        <taxon>Fungi</taxon>
        <taxon>Dikarya</taxon>
        <taxon>Basidiomycota</taxon>
        <taxon>Agaricomycotina</taxon>
        <taxon>Tremellomycetes</taxon>
        <taxon>Tremellales</taxon>
        <taxon>Cryptococcaceae</taxon>
        <taxon>Kwoniella</taxon>
    </lineage>
</organism>
<dbReference type="EMBL" id="KI894035">
    <property type="protein sequence ID" value="OBR82733.1"/>
    <property type="molecule type" value="Genomic_DNA"/>
</dbReference>
<dbReference type="GeneID" id="28971199"/>
<evidence type="ECO:0000256" key="1">
    <source>
        <dbReference type="SAM" id="MobiDB-lite"/>
    </source>
</evidence>
<evidence type="ECO:0000313" key="3">
    <source>
        <dbReference type="EMBL" id="WWC65556.1"/>
    </source>
</evidence>
<dbReference type="EMBL" id="CP144540">
    <property type="protein sequence ID" value="WWC65556.1"/>
    <property type="molecule type" value="Genomic_DNA"/>
</dbReference>
<reference evidence="3" key="3">
    <citation type="submission" date="2024-02" db="EMBL/GenBank/DDBJ databases">
        <title>Comparative genomics of Cryptococcus and Kwoniella reveals pathogenesis evolution and contrasting modes of karyotype evolution via chromosome fusion or intercentromeric recombination.</title>
        <authorList>
            <person name="Coelho M.A."/>
            <person name="David-Palma M."/>
            <person name="Shea T."/>
            <person name="Bowers K."/>
            <person name="McGinley-Smith S."/>
            <person name="Mohammad A.W."/>
            <person name="Gnirke A."/>
            <person name="Yurkov A.M."/>
            <person name="Nowrousian M."/>
            <person name="Sun S."/>
            <person name="Cuomo C.A."/>
            <person name="Heitman J."/>
        </authorList>
    </citation>
    <scope>NUCLEOTIDE SEQUENCE</scope>
    <source>
        <strain evidence="3">CBS 10117</strain>
    </source>
</reference>
<feature type="region of interest" description="Disordered" evidence="1">
    <location>
        <begin position="26"/>
        <end position="72"/>
    </location>
</feature>
<dbReference type="RefSeq" id="XP_018260575.1">
    <property type="nucleotide sequence ID" value="XM_018410765.1"/>
</dbReference>
<name>A0A1A5ZY74_9TREE</name>
<dbReference type="VEuPathDB" id="FungiDB:I303_07500"/>
<sequence length="97" mass="11015">MSDNNSADNDEGVQVKQEKYFPDYDAFPFTVQPVPSTSTTGTNDNYNDNNNNSSMTNHNAFEHPDTPPWRSINDFRPQDILYGANPYILPRPNASWS</sequence>
<dbReference type="Proteomes" id="UP000078595">
    <property type="component" value="Chromosome 11"/>
</dbReference>
<evidence type="ECO:0000313" key="2">
    <source>
        <dbReference type="EMBL" id="OBR82733.1"/>
    </source>
</evidence>
<dbReference type="KEGG" id="kdj:28971199"/>
<feature type="compositionally biased region" description="Low complexity" evidence="1">
    <location>
        <begin position="36"/>
        <end position="59"/>
    </location>
</feature>
<gene>
    <name evidence="2" type="ORF">I303_07500</name>
    <name evidence="3" type="ORF">I303_108174</name>
</gene>
<dbReference type="AlphaFoldDB" id="A0A1A5ZY74"/>
<proteinExistence type="predicted"/>
<accession>A0A1A5ZY74</accession>
<reference evidence="3" key="2">
    <citation type="submission" date="2013-07" db="EMBL/GenBank/DDBJ databases">
        <authorList>
            <consortium name="The Broad Institute Genome Sequencing Platform"/>
            <person name="Cuomo C."/>
            <person name="Litvintseva A."/>
            <person name="Chen Y."/>
            <person name="Heitman J."/>
            <person name="Sun S."/>
            <person name="Springer D."/>
            <person name="Dromer F."/>
            <person name="Young S.K."/>
            <person name="Zeng Q."/>
            <person name="Gargeya S."/>
            <person name="Fitzgerald M."/>
            <person name="Abouelleil A."/>
            <person name="Alvarado L."/>
            <person name="Berlin A.M."/>
            <person name="Chapman S.B."/>
            <person name="Dewar J."/>
            <person name="Goldberg J."/>
            <person name="Griggs A."/>
            <person name="Gujja S."/>
            <person name="Hansen M."/>
            <person name="Howarth C."/>
            <person name="Imamovic A."/>
            <person name="Larimer J."/>
            <person name="McCowan C."/>
            <person name="Murphy C."/>
            <person name="Pearson M."/>
            <person name="Priest M."/>
            <person name="Roberts A."/>
            <person name="Saif S."/>
            <person name="Shea T."/>
            <person name="Sykes S."/>
            <person name="Wortman J."/>
            <person name="Nusbaum C."/>
            <person name="Birren B."/>
        </authorList>
    </citation>
    <scope>NUCLEOTIDE SEQUENCE</scope>
    <source>
        <strain evidence="3">CBS 10117</strain>
    </source>
</reference>
<keyword evidence="4" id="KW-1185">Reference proteome</keyword>
<reference evidence="2" key="1">
    <citation type="submission" date="2013-07" db="EMBL/GenBank/DDBJ databases">
        <title>The Genome Sequence of Cryptococcus dejecticola CBS10117.</title>
        <authorList>
            <consortium name="The Broad Institute Genome Sequencing Platform"/>
            <person name="Cuomo C."/>
            <person name="Litvintseva A."/>
            <person name="Chen Y."/>
            <person name="Heitman J."/>
            <person name="Sun S."/>
            <person name="Springer D."/>
            <person name="Dromer F."/>
            <person name="Young S.K."/>
            <person name="Zeng Q."/>
            <person name="Gargeya S."/>
            <person name="Fitzgerald M."/>
            <person name="Abouelleil A."/>
            <person name="Alvarado L."/>
            <person name="Berlin A.M."/>
            <person name="Chapman S.B."/>
            <person name="Dewar J."/>
            <person name="Goldberg J."/>
            <person name="Griggs A."/>
            <person name="Gujja S."/>
            <person name="Hansen M."/>
            <person name="Howarth C."/>
            <person name="Imamovic A."/>
            <person name="Larimer J."/>
            <person name="McCowan C."/>
            <person name="Murphy C."/>
            <person name="Pearson M."/>
            <person name="Priest M."/>
            <person name="Roberts A."/>
            <person name="Saif S."/>
            <person name="Shea T."/>
            <person name="Sykes S."/>
            <person name="Wortman J."/>
            <person name="Nusbaum C."/>
            <person name="Birren B."/>
        </authorList>
    </citation>
    <scope>NUCLEOTIDE SEQUENCE [LARGE SCALE GENOMIC DNA]</scope>
    <source>
        <strain evidence="2">CBS 10117</strain>
    </source>
</reference>
<protein>
    <submittedName>
        <fullName evidence="2">Uncharacterized protein</fullName>
    </submittedName>
</protein>
<evidence type="ECO:0000313" key="4">
    <source>
        <dbReference type="Proteomes" id="UP000078595"/>
    </source>
</evidence>